<proteinExistence type="predicted"/>
<evidence type="ECO:0000313" key="2">
    <source>
        <dbReference type="Proteomes" id="UP001164539"/>
    </source>
</evidence>
<accession>A0ACC1Y1X0</accession>
<sequence>MISSAQNLRFLVCVLLFFAGILALGSSQAEVKKHVALFVFGDSIYDPGNNNFLNLSITYKKNYPPYGETFFKFPTGRASDGLLIPDFIAVDAKLPLWKPYLAPEKHQFTNGANFAGGGSGVLPSTNPGTLNLEIQLSFFKEVASLLRQQLGDAEAEKLLRNAVYLSSNGGVDYFVLIGNHPNATEPLKREFVKLLLGNITNVVKEIYNMGGRKFAFQNVAPMGCLPSTKQQYNLKDNECLEALTELAVLHNNGLINATKELETQLSDFNFLIFDYYTTLLDRINDPMKYGFKVSDIGCCGSGIYRGTGCGIGQYDLCSNPNEYLFFDGGHPTEHGYSQLAELLWNTGETNVASTTPLSMKQLLEMEIEIEPPEIMNFSICEGSYEDI</sequence>
<name>A0ACC1Y1X0_MELAZ</name>
<reference evidence="1 2" key="1">
    <citation type="journal article" date="2023" name="Science">
        <title>Complex scaffold remodeling in plant triterpene biosynthesis.</title>
        <authorList>
            <person name="De La Pena R."/>
            <person name="Hodgson H."/>
            <person name="Liu J.C."/>
            <person name="Stephenson M.J."/>
            <person name="Martin A.C."/>
            <person name="Owen C."/>
            <person name="Harkess A."/>
            <person name="Leebens-Mack J."/>
            <person name="Jimenez L.E."/>
            <person name="Osbourn A."/>
            <person name="Sattely E.S."/>
        </authorList>
    </citation>
    <scope>NUCLEOTIDE SEQUENCE [LARGE SCALE GENOMIC DNA]</scope>
    <source>
        <strain evidence="2">cv. JPN11</strain>
        <tissue evidence="1">Leaf</tissue>
    </source>
</reference>
<evidence type="ECO:0000313" key="1">
    <source>
        <dbReference type="EMBL" id="KAJ4717715.1"/>
    </source>
</evidence>
<gene>
    <name evidence="1" type="ORF">OWV82_009507</name>
</gene>
<dbReference type="Proteomes" id="UP001164539">
    <property type="component" value="Chromosome 5"/>
</dbReference>
<organism evidence="1 2">
    <name type="scientific">Melia azedarach</name>
    <name type="common">Chinaberry tree</name>
    <dbReference type="NCBI Taxonomy" id="155640"/>
    <lineage>
        <taxon>Eukaryota</taxon>
        <taxon>Viridiplantae</taxon>
        <taxon>Streptophyta</taxon>
        <taxon>Embryophyta</taxon>
        <taxon>Tracheophyta</taxon>
        <taxon>Spermatophyta</taxon>
        <taxon>Magnoliopsida</taxon>
        <taxon>eudicotyledons</taxon>
        <taxon>Gunneridae</taxon>
        <taxon>Pentapetalae</taxon>
        <taxon>rosids</taxon>
        <taxon>malvids</taxon>
        <taxon>Sapindales</taxon>
        <taxon>Meliaceae</taxon>
        <taxon>Melia</taxon>
    </lineage>
</organism>
<comment type="caution">
    <text evidence="1">The sequence shown here is derived from an EMBL/GenBank/DDBJ whole genome shotgun (WGS) entry which is preliminary data.</text>
</comment>
<protein>
    <submittedName>
        <fullName evidence="1">GDSL esterase/lipase</fullName>
    </submittedName>
</protein>
<dbReference type="EMBL" id="CM051398">
    <property type="protein sequence ID" value="KAJ4717715.1"/>
    <property type="molecule type" value="Genomic_DNA"/>
</dbReference>
<keyword evidence="2" id="KW-1185">Reference proteome</keyword>